<keyword evidence="5" id="KW-1185">Reference proteome</keyword>
<feature type="domain" description="Plastocyanin-like" evidence="3">
    <location>
        <begin position="71"/>
        <end position="133"/>
    </location>
</feature>
<dbReference type="Pfam" id="PF07732">
    <property type="entry name" value="Cu-oxidase_3"/>
    <property type="match status" value="1"/>
</dbReference>
<dbReference type="EMBL" id="JAUESC010000386">
    <property type="protein sequence ID" value="KAK0577666.1"/>
    <property type="molecule type" value="Genomic_DNA"/>
</dbReference>
<dbReference type="SUPFAM" id="SSF49503">
    <property type="entry name" value="Cupredoxins"/>
    <property type="match status" value="1"/>
</dbReference>
<dbReference type="InterPro" id="IPR045087">
    <property type="entry name" value="Cu-oxidase_fam"/>
</dbReference>
<proteinExistence type="inferred from homology"/>
<accession>A0AA39RNF6</accession>
<protein>
    <recommendedName>
        <fullName evidence="3">Plastocyanin-like domain-containing protein</fullName>
    </recommendedName>
</protein>
<evidence type="ECO:0000256" key="1">
    <source>
        <dbReference type="ARBA" id="ARBA00010609"/>
    </source>
</evidence>
<dbReference type="PANTHER" id="PTHR11709:SF261">
    <property type="entry name" value="LACCASE"/>
    <property type="match status" value="1"/>
</dbReference>
<dbReference type="GO" id="GO:0005507">
    <property type="term" value="F:copper ion binding"/>
    <property type="evidence" value="ECO:0007669"/>
    <property type="project" value="InterPro"/>
</dbReference>
<dbReference type="Proteomes" id="UP001168877">
    <property type="component" value="Unassembled WGS sequence"/>
</dbReference>
<dbReference type="InterPro" id="IPR011707">
    <property type="entry name" value="Cu-oxidase-like_N"/>
</dbReference>
<dbReference type="Gene3D" id="2.60.40.420">
    <property type="entry name" value="Cupredoxins - blue copper proteins"/>
    <property type="match status" value="1"/>
</dbReference>
<reference evidence="4" key="2">
    <citation type="submission" date="2023-06" db="EMBL/GenBank/DDBJ databases">
        <authorList>
            <person name="Swenson N.G."/>
            <person name="Wegrzyn J.L."/>
            <person name="Mcevoy S.L."/>
        </authorList>
    </citation>
    <scope>NUCLEOTIDE SEQUENCE</scope>
    <source>
        <strain evidence="4">NS2018</strain>
        <tissue evidence="4">Leaf</tissue>
    </source>
</reference>
<dbReference type="InterPro" id="IPR008972">
    <property type="entry name" value="Cupredoxin"/>
</dbReference>
<evidence type="ECO:0000313" key="4">
    <source>
        <dbReference type="EMBL" id="KAK0577666.1"/>
    </source>
</evidence>
<sequence length="175" mass="20472">MDSVRKKTQKNRWSRSSIRDGWMERRSTWMAGYRERESVRDGTALHLAPAMEGRKDRDDRIMPQQRRRWRHGVKQPRNSWSDGPEYVTQCPIQPGNNFTYEVIFSDEEGMLWWHAHSDWTRNTVHGAIVIHPAEGTTSPYPQPDAEEILSLSTCIILSCKSLCKMKIRFRKLKGG</sequence>
<dbReference type="GO" id="GO:0016491">
    <property type="term" value="F:oxidoreductase activity"/>
    <property type="evidence" value="ECO:0007669"/>
    <property type="project" value="TreeGrafter"/>
</dbReference>
<feature type="region of interest" description="Disordered" evidence="2">
    <location>
        <begin position="65"/>
        <end position="84"/>
    </location>
</feature>
<comment type="similarity">
    <text evidence="1">Belongs to the multicopper oxidase family.</text>
</comment>
<dbReference type="AlphaFoldDB" id="A0AA39RNF6"/>
<reference evidence="4" key="1">
    <citation type="journal article" date="2022" name="Plant J.">
        <title>Strategies of tolerance reflected in two North American maple genomes.</title>
        <authorList>
            <person name="McEvoy S.L."/>
            <person name="Sezen U.U."/>
            <person name="Trouern-Trend A."/>
            <person name="McMahon S.M."/>
            <person name="Schaberg P.G."/>
            <person name="Yang J."/>
            <person name="Wegrzyn J.L."/>
            <person name="Swenson N.G."/>
        </authorList>
    </citation>
    <scope>NUCLEOTIDE SEQUENCE</scope>
    <source>
        <strain evidence="4">NS2018</strain>
    </source>
</reference>
<feature type="compositionally biased region" description="Basic residues" evidence="2">
    <location>
        <begin position="65"/>
        <end position="74"/>
    </location>
</feature>
<evidence type="ECO:0000259" key="3">
    <source>
        <dbReference type="Pfam" id="PF07732"/>
    </source>
</evidence>
<evidence type="ECO:0000313" key="5">
    <source>
        <dbReference type="Proteomes" id="UP001168877"/>
    </source>
</evidence>
<dbReference type="PANTHER" id="PTHR11709">
    <property type="entry name" value="MULTI-COPPER OXIDASE"/>
    <property type="match status" value="1"/>
</dbReference>
<comment type="caution">
    <text evidence="4">The sequence shown here is derived from an EMBL/GenBank/DDBJ whole genome shotgun (WGS) entry which is preliminary data.</text>
</comment>
<evidence type="ECO:0000256" key="2">
    <source>
        <dbReference type="SAM" id="MobiDB-lite"/>
    </source>
</evidence>
<gene>
    <name evidence="4" type="ORF">LWI29_036769</name>
</gene>
<organism evidence="4 5">
    <name type="scientific">Acer saccharum</name>
    <name type="common">Sugar maple</name>
    <dbReference type="NCBI Taxonomy" id="4024"/>
    <lineage>
        <taxon>Eukaryota</taxon>
        <taxon>Viridiplantae</taxon>
        <taxon>Streptophyta</taxon>
        <taxon>Embryophyta</taxon>
        <taxon>Tracheophyta</taxon>
        <taxon>Spermatophyta</taxon>
        <taxon>Magnoliopsida</taxon>
        <taxon>eudicotyledons</taxon>
        <taxon>Gunneridae</taxon>
        <taxon>Pentapetalae</taxon>
        <taxon>rosids</taxon>
        <taxon>malvids</taxon>
        <taxon>Sapindales</taxon>
        <taxon>Sapindaceae</taxon>
        <taxon>Hippocastanoideae</taxon>
        <taxon>Acereae</taxon>
        <taxon>Acer</taxon>
    </lineage>
</organism>
<name>A0AA39RNF6_ACESA</name>